<evidence type="ECO:0000313" key="4">
    <source>
        <dbReference type="Proteomes" id="UP000542674"/>
    </source>
</evidence>
<name>A0A7W7WWQ7_9PSEU</name>
<evidence type="ECO:0000313" key="3">
    <source>
        <dbReference type="EMBL" id="MBB4966649.1"/>
    </source>
</evidence>
<dbReference type="Pfam" id="PF04738">
    <property type="entry name" value="Lant_dehydr_N"/>
    <property type="match status" value="2"/>
</dbReference>
<keyword evidence="4" id="KW-1185">Reference proteome</keyword>
<dbReference type="EMBL" id="JACHJS010000001">
    <property type="protein sequence ID" value="MBB4966649.1"/>
    <property type="molecule type" value="Genomic_DNA"/>
</dbReference>
<feature type="region of interest" description="Disordered" evidence="1">
    <location>
        <begin position="520"/>
        <end position="640"/>
    </location>
</feature>
<dbReference type="AlphaFoldDB" id="A0A7W7WWQ7"/>
<dbReference type="RefSeq" id="WP_184670787.1">
    <property type="nucleotide sequence ID" value="NZ_BAABAI010000022.1"/>
</dbReference>
<evidence type="ECO:0000256" key="1">
    <source>
        <dbReference type="SAM" id="MobiDB-lite"/>
    </source>
</evidence>
<evidence type="ECO:0000259" key="2">
    <source>
        <dbReference type="Pfam" id="PF04738"/>
    </source>
</evidence>
<reference evidence="3 4" key="1">
    <citation type="submission" date="2020-08" db="EMBL/GenBank/DDBJ databases">
        <title>Sequencing the genomes of 1000 actinobacteria strains.</title>
        <authorList>
            <person name="Klenk H.-P."/>
        </authorList>
    </citation>
    <scope>NUCLEOTIDE SEQUENCE [LARGE SCALE GENOMIC DNA]</scope>
    <source>
        <strain evidence="3 4">DSM 45084</strain>
    </source>
</reference>
<accession>A0A7W7WWQ7</accession>
<feature type="compositionally biased region" description="Basic and acidic residues" evidence="1">
    <location>
        <begin position="524"/>
        <end position="542"/>
    </location>
</feature>
<feature type="domain" description="Lantibiotic dehydratase N-terminal" evidence="2">
    <location>
        <begin position="151"/>
        <end position="364"/>
    </location>
</feature>
<sequence length="949" mass="101733">MVTPPEGRSPAGPWRVADAPVVRLAGLPAALLTTLRCGVTAAAVDLLDAETAWLAREGAGLADVLHDLIGARDDGPRDRPALIGLRRAVHRGRVPGRREADVLDTLPAAFAARVRAWCERTAAHRVAVAGLDDLLTADRERVVGVLRDTAADPLVRRALVLASPELLAELDRWVADPRRVPQAQKLVRLVRFLVRATAKTSPFSTFLDTGLGVWDGTDPTPSRRCAVLELDGSLLHRLRTAVAALPAVTTVEADPSAVVDGDRVVLLGASPAEPTGTLPASPAVLRCLDTARSGVRVPELVRDLAAGTGGDHDAAARFVARLLDTGLLRPRSPVPDLEPDQLGRLSEALTGHPDLGRLVDAVRVPLVADIPPAEVARHRARLDDLGTAWSALADRLDLPGEVRVHETVVATGPSRALDPTTWTPHLDDLDVVRRWLVVFDWKVPIRLAVAEFVRTRFGAGARVPLPVLHREIRLAVAHDRSPLGDVLRALLGPTARPWFADLDSAAVPRFAELRALRAAAGAPADREPDVEGPKSGGPDHRITSASDPGTAGSGSARLDREHPAPEDRHRRADVPDRTCPRPAGTHPDPAGGRWTAADPTAEESVGTEPVGAERIARGRNGPEWTVAESAGPGGTNAPQPDIVRIDPAEVAAQIRSWPAWLTGPASVGCYLQRADDRLVLNAVHAGHGRQTARVRHLLDRAGAPVPARAPDPRVAEFTGLFGSTLNARVPTARYEIGYPGTTGAPGGERLPVADLVVRHDPDLDLVGLWHADTPVVPVHPGMMADFHLPPLARFADRAFNPAYQVHPSAPPLVPHDATPDAVVRLPRVEIGSVVVRRARWTFPIDRVPPRTAAGSDADHLLRLAAWRREHGVPARCFARSWGEETAVSVAKARKPSYVDFGDWFLVAAFDRRLSGRSTVLLEEALPEPGADGTHVAEYFVELDDREEAP</sequence>
<comment type="caution">
    <text evidence="3">The sequence shown here is derived from an EMBL/GenBank/DDBJ whole genome shotgun (WGS) entry which is preliminary data.</text>
</comment>
<dbReference type="InterPro" id="IPR006827">
    <property type="entry name" value="Lant_deHydtase_N"/>
</dbReference>
<proteinExistence type="predicted"/>
<dbReference type="Proteomes" id="UP000542674">
    <property type="component" value="Unassembled WGS sequence"/>
</dbReference>
<gene>
    <name evidence="3" type="ORF">F4559_004008</name>
</gene>
<protein>
    <recommendedName>
        <fullName evidence="2">Lantibiotic dehydratase N-terminal domain-containing protein</fullName>
    </recommendedName>
</protein>
<feature type="domain" description="Lantibiotic dehydratase N-terminal" evidence="2">
    <location>
        <begin position="727"/>
        <end position="877"/>
    </location>
</feature>
<feature type="compositionally biased region" description="Basic and acidic residues" evidence="1">
    <location>
        <begin position="557"/>
        <end position="579"/>
    </location>
</feature>
<organism evidence="3 4">
    <name type="scientific">Saccharothrix violaceirubra</name>
    <dbReference type="NCBI Taxonomy" id="413306"/>
    <lineage>
        <taxon>Bacteria</taxon>
        <taxon>Bacillati</taxon>
        <taxon>Actinomycetota</taxon>
        <taxon>Actinomycetes</taxon>
        <taxon>Pseudonocardiales</taxon>
        <taxon>Pseudonocardiaceae</taxon>
        <taxon>Saccharothrix</taxon>
    </lineage>
</organism>